<accession>A0A512P8G9</accession>
<evidence type="ECO:0000313" key="2">
    <source>
        <dbReference type="EMBL" id="GEP67499.1"/>
    </source>
</evidence>
<evidence type="ECO:0000259" key="1">
    <source>
        <dbReference type="Pfam" id="PF17032"/>
    </source>
</evidence>
<reference evidence="2 3" key="1">
    <citation type="submission" date="2019-07" db="EMBL/GenBank/DDBJ databases">
        <title>Whole genome shotgun sequence of Cellulomonas soli NBRC 109434.</title>
        <authorList>
            <person name="Hosoyama A."/>
            <person name="Uohara A."/>
            <person name="Ohji S."/>
            <person name="Ichikawa N."/>
        </authorList>
    </citation>
    <scope>NUCLEOTIDE SEQUENCE [LARGE SCALE GENOMIC DNA]</scope>
    <source>
        <strain evidence="2 3">NBRC 109434</strain>
    </source>
</reference>
<dbReference type="EMBL" id="BKAL01000001">
    <property type="protein sequence ID" value="GEP67499.1"/>
    <property type="molecule type" value="Genomic_DNA"/>
</dbReference>
<name>A0A512P8G9_9CELL</name>
<dbReference type="AlphaFoldDB" id="A0A512P8G9"/>
<dbReference type="Proteomes" id="UP000321798">
    <property type="component" value="Unassembled WGS sequence"/>
</dbReference>
<dbReference type="RefSeq" id="WP_146951272.1">
    <property type="nucleotide sequence ID" value="NZ_BAABBJ010000005.1"/>
</dbReference>
<feature type="domain" description="Zinc-ribbon 15" evidence="1">
    <location>
        <begin position="20"/>
        <end position="67"/>
    </location>
</feature>
<proteinExistence type="predicted"/>
<protein>
    <recommendedName>
        <fullName evidence="1">Zinc-ribbon 15 domain-containing protein</fullName>
    </recommendedName>
</protein>
<gene>
    <name evidence="2" type="ORF">CSO01_02140</name>
</gene>
<organism evidence="2 3">
    <name type="scientific">Cellulomonas soli</name>
    <dbReference type="NCBI Taxonomy" id="931535"/>
    <lineage>
        <taxon>Bacteria</taxon>
        <taxon>Bacillati</taxon>
        <taxon>Actinomycetota</taxon>
        <taxon>Actinomycetes</taxon>
        <taxon>Micrococcales</taxon>
        <taxon>Cellulomonadaceae</taxon>
        <taxon>Cellulomonas</taxon>
    </lineage>
</organism>
<dbReference type="Pfam" id="PF17032">
    <property type="entry name" value="Zn_ribbon_15"/>
    <property type="match status" value="1"/>
</dbReference>
<comment type="caution">
    <text evidence="2">The sequence shown here is derived from an EMBL/GenBank/DDBJ whole genome shotgun (WGS) entry which is preliminary data.</text>
</comment>
<keyword evidence="3" id="KW-1185">Reference proteome</keyword>
<dbReference type="InterPro" id="IPR031493">
    <property type="entry name" value="Zinc_ribbon_15"/>
</dbReference>
<dbReference type="OrthoDB" id="4377018at2"/>
<sequence>MFIIWGWRAVMEVLGLGLFHCPTCQQDREYRHVRPRRWFTLFFVPVIPLQRLEPFVECTTCKGTYREAVLEIPTTEQLEHQLGLATRAALAHVVASAGSTPRATEEAIRRIGAAPGVGTYDEARLLVDIAAFTDRATAQRYVATAARHLSPAGREDFARRLLGLAEAWGPDGAPVTDPPIDALAAALELSPAHLAGIRQHASTGSTGSTDGAA</sequence>
<evidence type="ECO:0000313" key="3">
    <source>
        <dbReference type="Proteomes" id="UP000321798"/>
    </source>
</evidence>